<proteinExistence type="inferred from homology"/>
<gene>
    <name evidence="9" type="ORF">GGI59_001339</name>
</gene>
<name>A0A7W8UKI8_9HYPH</name>
<dbReference type="PROSITE" id="PS50931">
    <property type="entry name" value="HTH_LYSR"/>
    <property type="match status" value="1"/>
</dbReference>
<organism evidence="9 10">
    <name type="scientific">Rhizobium lentis</name>
    <dbReference type="NCBI Taxonomy" id="1138194"/>
    <lineage>
        <taxon>Bacteria</taxon>
        <taxon>Pseudomonadati</taxon>
        <taxon>Pseudomonadota</taxon>
        <taxon>Alphaproteobacteria</taxon>
        <taxon>Hyphomicrobiales</taxon>
        <taxon>Rhizobiaceae</taxon>
        <taxon>Rhizobium/Agrobacterium group</taxon>
        <taxon>Rhizobium</taxon>
    </lineage>
</organism>
<evidence type="ECO:0000256" key="3">
    <source>
        <dbReference type="ARBA" id="ARBA00023125"/>
    </source>
</evidence>
<dbReference type="InterPro" id="IPR005119">
    <property type="entry name" value="LysR_subst-bd"/>
</dbReference>
<feature type="domain" description="HTH lysR-type" evidence="8">
    <location>
        <begin position="1"/>
        <end position="58"/>
    </location>
</feature>
<dbReference type="SUPFAM" id="SSF53850">
    <property type="entry name" value="Periplasmic binding protein-like II"/>
    <property type="match status" value="1"/>
</dbReference>
<dbReference type="PRINTS" id="PR00039">
    <property type="entry name" value="HTHLYSR"/>
</dbReference>
<evidence type="ECO:0000313" key="10">
    <source>
        <dbReference type="Proteomes" id="UP000528824"/>
    </source>
</evidence>
<comment type="similarity">
    <text evidence="1">Belongs to the LysR transcriptional regulatory family.</text>
</comment>
<protein>
    <recommendedName>
        <fullName evidence="6">HTH-type transcriptional regulator TtuA</fullName>
    </recommendedName>
    <alternativeName>
        <fullName evidence="7">Tartrate utilization transcriptional regulator</fullName>
    </alternativeName>
</protein>
<evidence type="ECO:0000256" key="6">
    <source>
        <dbReference type="ARBA" id="ARBA00067332"/>
    </source>
</evidence>
<keyword evidence="2" id="KW-0805">Transcription regulation</keyword>
<comment type="function">
    <text evidence="5">Transcriptional regulator of the ttuABCDE tartrate utilization operon.</text>
</comment>
<dbReference type="InterPro" id="IPR000847">
    <property type="entry name" value="LysR_HTH_N"/>
</dbReference>
<dbReference type="CDD" id="cd08451">
    <property type="entry name" value="PBP2_BudR"/>
    <property type="match status" value="1"/>
</dbReference>
<evidence type="ECO:0000256" key="4">
    <source>
        <dbReference type="ARBA" id="ARBA00023163"/>
    </source>
</evidence>
<dbReference type="InterPro" id="IPR036390">
    <property type="entry name" value="WH_DNA-bd_sf"/>
</dbReference>
<dbReference type="FunFam" id="1.10.10.10:FF:000001">
    <property type="entry name" value="LysR family transcriptional regulator"/>
    <property type="match status" value="1"/>
</dbReference>
<dbReference type="Pfam" id="PF03466">
    <property type="entry name" value="LysR_substrate"/>
    <property type="match status" value="1"/>
</dbReference>
<evidence type="ECO:0000256" key="7">
    <source>
        <dbReference type="ARBA" id="ARBA00083243"/>
    </source>
</evidence>
<reference evidence="9 10" key="1">
    <citation type="submission" date="2020-08" db="EMBL/GenBank/DDBJ databases">
        <title>Genomic Encyclopedia of Type Strains, Phase IV (KMG-V): Genome sequencing to study the core and pangenomes of soil and plant-associated prokaryotes.</title>
        <authorList>
            <person name="Whitman W."/>
        </authorList>
    </citation>
    <scope>NUCLEOTIDE SEQUENCE [LARGE SCALE GENOMIC DNA]</scope>
    <source>
        <strain evidence="9 10">SEMIA 4034</strain>
    </source>
</reference>
<dbReference type="Proteomes" id="UP000528824">
    <property type="component" value="Unassembled WGS sequence"/>
</dbReference>
<dbReference type="RefSeq" id="WP_183914208.1">
    <property type="nucleotide sequence ID" value="NZ_JACHBB010000002.1"/>
</dbReference>
<dbReference type="GO" id="GO:0003700">
    <property type="term" value="F:DNA-binding transcription factor activity"/>
    <property type="evidence" value="ECO:0007669"/>
    <property type="project" value="InterPro"/>
</dbReference>
<dbReference type="SUPFAM" id="SSF46785">
    <property type="entry name" value="Winged helix' DNA-binding domain"/>
    <property type="match status" value="1"/>
</dbReference>
<evidence type="ECO:0000259" key="8">
    <source>
        <dbReference type="PROSITE" id="PS50931"/>
    </source>
</evidence>
<dbReference type="Gene3D" id="3.40.190.10">
    <property type="entry name" value="Periplasmic binding protein-like II"/>
    <property type="match status" value="2"/>
</dbReference>
<dbReference type="Pfam" id="PF00126">
    <property type="entry name" value="HTH_1"/>
    <property type="match status" value="1"/>
</dbReference>
<evidence type="ECO:0000256" key="2">
    <source>
        <dbReference type="ARBA" id="ARBA00023015"/>
    </source>
</evidence>
<accession>A0A7W8UKI8</accession>
<sequence length="305" mass="33255">MELRHLRYFIAVAEELNFTRAARRVGIGQPPLSNQIRDLENEIGALLFRRLPSGAELTEAGKAFLPEVRAILLQAEQAKQSALRAARGHQGRLRVGFTSSAVFNPIVPSAINVFREKYAAVELSLEEAPTARLLERLDAAELDAVFIRPGSSDPAQARSALVAEEPMVIALPSGHHKSQAKALRLDELAEESFVLFPREAGASFFDDIIAACRRSGFEPLLGPPAPQITSIASLVAVGLGISIVPVEMTKINVPGVRYIAISGDAPIARVALSTRRDERSPIVRNFIAQTISVQRRFEGAVRQQR</sequence>
<comment type="caution">
    <text evidence="9">The sequence shown here is derived from an EMBL/GenBank/DDBJ whole genome shotgun (WGS) entry which is preliminary data.</text>
</comment>
<keyword evidence="10" id="KW-1185">Reference proteome</keyword>
<dbReference type="Gene3D" id="1.10.10.10">
    <property type="entry name" value="Winged helix-like DNA-binding domain superfamily/Winged helix DNA-binding domain"/>
    <property type="match status" value="1"/>
</dbReference>
<dbReference type="EMBL" id="JACHBC010000002">
    <property type="protein sequence ID" value="MBB5559696.1"/>
    <property type="molecule type" value="Genomic_DNA"/>
</dbReference>
<dbReference type="GO" id="GO:0003677">
    <property type="term" value="F:DNA binding"/>
    <property type="evidence" value="ECO:0007669"/>
    <property type="project" value="UniProtKB-KW"/>
</dbReference>
<dbReference type="PANTHER" id="PTHR30346:SF30">
    <property type="entry name" value="SMALL NEUTRAL PROTEASE REGULATORY PROTEIN"/>
    <property type="match status" value="1"/>
</dbReference>
<dbReference type="PANTHER" id="PTHR30346">
    <property type="entry name" value="TRANSCRIPTIONAL DUAL REGULATOR HCAR-RELATED"/>
    <property type="match status" value="1"/>
</dbReference>
<dbReference type="InterPro" id="IPR036388">
    <property type="entry name" value="WH-like_DNA-bd_sf"/>
</dbReference>
<dbReference type="GO" id="GO:0032993">
    <property type="term" value="C:protein-DNA complex"/>
    <property type="evidence" value="ECO:0007669"/>
    <property type="project" value="TreeGrafter"/>
</dbReference>
<keyword evidence="3 9" id="KW-0238">DNA-binding</keyword>
<evidence type="ECO:0000256" key="5">
    <source>
        <dbReference type="ARBA" id="ARBA00054626"/>
    </source>
</evidence>
<dbReference type="InterPro" id="IPR037410">
    <property type="entry name" value="BudR_PBP2"/>
</dbReference>
<keyword evidence="4" id="KW-0804">Transcription</keyword>
<dbReference type="AlphaFoldDB" id="A0A7W8UKI8"/>
<evidence type="ECO:0000256" key="1">
    <source>
        <dbReference type="ARBA" id="ARBA00009437"/>
    </source>
</evidence>
<evidence type="ECO:0000313" key="9">
    <source>
        <dbReference type="EMBL" id="MBB5559696.1"/>
    </source>
</evidence>